<feature type="domain" description="ABC transporter" evidence="13">
    <location>
        <begin position="369"/>
        <end position="606"/>
    </location>
</feature>
<feature type="transmembrane region" description="Helical" evidence="12">
    <location>
        <begin position="269"/>
        <end position="290"/>
    </location>
</feature>
<keyword evidence="5" id="KW-0677">Repeat</keyword>
<comment type="similarity">
    <text evidence="2">Belongs to the ABC transporter superfamily. ABCB family. Multidrug resistance exporter (TC 3.A.1.201) subfamily.</text>
</comment>
<accession>A0A9D5CUC4</accession>
<keyword evidence="16" id="KW-1185">Reference proteome</keyword>
<feature type="transmembrane region" description="Helical" evidence="12">
    <location>
        <begin position="193"/>
        <end position="212"/>
    </location>
</feature>
<evidence type="ECO:0000256" key="5">
    <source>
        <dbReference type="ARBA" id="ARBA00022737"/>
    </source>
</evidence>
<dbReference type="SUPFAM" id="SSF90123">
    <property type="entry name" value="ABC transporter transmembrane region"/>
    <property type="match status" value="2"/>
</dbReference>
<dbReference type="OrthoDB" id="6500128at2759"/>
<evidence type="ECO:0000313" key="15">
    <source>
        <dbReference type="EMBL" id="KAJ0978732.1"/>
    </source>
</evidence>
<evidence type="ECO:0000259" key="14">
    <source>
        <dbReference type="PROSITE" id="PS50929"/>
    </source>
</evidence>
<evidence type="ECO:0000256" key="8">
    <source>
        <dbReference type="ARBA" id="ARBA00022989"/>
    </source>
</evidence>
<dbReference type="InterPro" id="IPR011527">
    <property type="entry name" value="ABC1_TM_dom"/>
</dbReference>
<dbReference type="SMART" id="SM00382">
    <property type="entry name" value="AAA"/>
    <property type="match status" value="2"/>
</dbReference>
<reference evidence="15" key="1">
    <citation type="submission" date="2021-03" db="EMBL/GenBank/DDBJ databases">
        <authorList>
            <person name="Li Z."/>
            <person name="Yang C."/>
        </authorList>
    </citation>
    <scope>NUCLEOTIDE SEQUENCE</scope>
    <source>
        <strain evidence="15">Dzin_1.0</strain>
        <tissue evidence="15">Leaf</tissue>
    </source>
</reference>
<organism evidence="15 16">
    <name type="scientific">Dioscorea zingiberensis</name>
    <dbReference type="NCBI Taxonomy" id="325984"/>
    <lineage>
        <taxon>Eukaryota</taxon>
        <taxon>Viridiplantae</taxon>
        <taxon>Streptophyta</taxon>
        <taxon>Embryophyta</taxon>
        <taxon>Tracheophyta</taxon>
        <taxon>Spermatophyta</taxon>
        <taxon>Magnoliopsida</taxon>
        <taxon>Liliopsida</taxon>
        <taxon>Dioscoreales</taxon>
        <taxon>Dioscoreaceae</taxon>
        <taxon>Dioscorea</taxon>
    </lineage>
</organism>
<evidence type="ECO:0000256" key="4">
    <source>
        <dbReference type="ARBA" id="ARBA00022692"/>
    </source>
</evidence>
<keyword evidence="9 12" id="KW-0472">Membrane</keyword>
<dbReference type="GO" id="GO:0005743">
    <property type="term" value="C:mitochondrial inner membrane"/>
    <property type="evidence" value="ECO:0007669"/>
    <property type="project" value="TreeGrafter"/>
</dbReference>
<evidence type="ECO:0000256" key="7">
    <source>
        <dbReference type="ARBA" id="ARBA00022840"/>
    </source>
</evidence>
<feature type="transmembrane region" description="Helical" evidence="12">
    <location>
        <begin position="857"/>
        <end position="876"/>
    </location>
</feature>
<evidence type="ECO:0000256" key="9">
    <source>
        <dbReference type="ARBA" id="ARBA00023136"/>
    </source>
</evidence>
<dbReference type="InterPro" id="IPR003593">
    <property type="entry name" value="AAA+_ATPase"/>
</dbReference>
<dbReference type="InterPro" id="IPR036640">
    <property type="entry name" value="ABC1_TM_sf"/>
</dbReference>
<dbReference type="Gene3D" id="3.40.50.300">
    <property type="entry name" value="P-loop containing nucleotide triphosphate hydrolases"/>
    <property type="match status" value="2"/>
</dbReference>
<dbReference type="Proteomes" id="UP001085076">
    <property type="component" value="Miscellaneous, Linkage group lg03"/>
</dbReference>
<dbReference type="PROSITE" id="PS00211">
    <property type="entry name" value="ABC_TRANSPORTER_1"/>
    <property type="match status" value="2"/>
</dbReference>
<evidence type="ECO:0000256" key="11">
    <source>
        <dbReference type="SAM" id="MobiDB-lite"/>
    </source>
</evidence>
<dbReference type="InterPro" id="IPR003439">
    <property type="entry name" value="ABC_transporter-like_ATP-bd"/>
</dbReference>
<dbReference type="InterPro" id="IPR039421">
    <property type="entry name" value="Type_1_exporter"/>
</dbReference>
<dbReference type="GO" id="GO:0010329">
    <property type="term" value="F:auxin efflux transmembrane transporter activity"/>
    <property type="evidence" value="ECO:0007669"/>
    <property type="project" value="UniProtKB-ARBA"/>
</dbReference>
<evidence type="ECO:0000256" key="2">
    <source>
        <dbReference type="ARBA" id="ARBA00007577"/>
    </source>
</evidence>
<feature type="domain" description="ABC transmembrane type-1" evidence="14">
    <location>
        <begin position="635"/>
        <end position="921"/>
    </location>
</feature>
<feature type="region of interest" description="Disordered" evidence="11">
    <location>
        <begin position="1"/>
        <end position="31"/>
    </location>
</feature>
<evidence type="ECO:0000256" key="10">
    <source>
        <dbReference type="ARBA" id="ARBA00023180"/>
    </source>
</evidence>
<dbReference type="AlphaFoldDB" id="A0A9D5CUC4"/>
<keyword evidence="6" id="KW-0547">Nucleotide-binding</keyword>
<keyword evidence="8 12" id="KW-1133">Transmembrane helix</keyword>
<dbReference type="FunFam" id="3.40.50.300:FF:000066">
    <property type="entry name" value="ABC transporter B family member 1"/>
    <property type="match status" value="2"/>
</dbReference>
<keyword evidence="3" id="KW-0813">Transport</keyword>
<feature type="region of interest" description="Disordered" evidence="11">
    <location>
        <begin position="595"/>
        <end position="616"/>
    </location>
</feature>
<dbReference type="Pfam" id="PF00664">
    <property type="entry name" value="ABC_membrane"/>
    <property type="match status" value="2"/>
</dbReference>
<dbReference type="Pfam" id="PF00005">
    <property type="entry name" value="ABC_tran"/>
    <property type="match status" value="2"/>
</dbReference>
<dbReference type="InterPro" id="IPR027417">
    <property type="entry name" value="P-loop_NTPase"/>
</dbReference>
<sequence length="1212" mass="130347">MERTSKVHDVSANPPMEQETTGLPNADSDEQQDSKNIENIVPFYKLFSFADGADFVLMAVGAVAALASGVSSPLMIIIFGDIMDALGETTNTNEIVSAVSKVAVRFIYLGVGTCVASFLQMACWTITGERQASRIRHLYLRSLLRQDVAFFDRETRTGEVVGRIEKVGQFIQYVSSFIGGFVWAFSIGWQLALVMLATIPFVGLAAALMANVMTKMAARGQAAYSEAAATVEQTIGAIRTVAAFTGEEEAMNKYNISLKSAYKSSVLEGLAAGAGMGATFGLIYIGYALGVWFGAKMIIDKGYSGGVVIKVIALILVGSMSLGQASPATSAFAAGQAAAFKMFETINRKPEIDSCDTSGRTLDEIQGDIELRDVCFSYPARPNEPVFSGLSLFIPGGRSFALVGGSGSGKSTVISLIERFYDPQSGKVLIDGIDIKDFQLKWIRGKIGLVSQEPVLFASSIRDNIAYGKENATVEEIRAAAELANATKFIDKLPQGLDTLVGEHGTKLSGGQKQRVAIARAILKDPRILLLDEATSALDAESERVVQEALDRVMTNRITTVIVAHRLSTVQNADMITVLHEGSLLEQEYFESPSETYPEDSKLQKTNSQNSSRENQEVPFSRLASLNKPELPVILLGVVAAVISGVILPFFSIIFSGIVHAFYESTAQLQKDAKFWSLLFIALGFTTFIAIPARSYFFAVAGCKLIKRIRAMTFDKVVHMEVGWFDESENSIGVIGARLSADAAAVRSLVGDSLALMVQNAATLISGLVIAFVSCWQLALVILALVPLMALNSLIQVKFMKGSNDNAKVMHEGASQVASGAIGSIRTVASFSAEEKILELYKMKCEGSKKAGIRRGLISGIGFGISFLMLYCGYATSFFAGARLIGAGKTTFSDVYRSFLALSLAAIGLSHSSSLLPDATKAKSATASVFAILDRKSKIDSSDNNGVTLERVVGNIEFKDVKFSYPTRPDVQIFQGLCLHVPSGKSVALVGESGSGKSTAISLLQRFYDPDSGRILLDGLEIQKFQLRWLRQQMGLVSQEPILFNDTIRANIAYGKGGDASEAEIFAAAELANAHQFISSLHQGYETVVGERGVQLSGGQKQRIAIARAIIKEPKILLLDEATSALDAESERVVQDALDRVMLNRTTFIVAHRLSTIRGVDFIAVIKNGVVSEEGSHAALMKIEKGAYASLVALHASPLVHNPNNSCGLSEL</sequence>
<feature type="transmembrane region" description="Helical" evidence="12">
    <location>
        <begin position="106"/>
        <end position="127"/>
    </location>
</feature>
<dbReference type="Gene3D" id="1.20.1560.10">
    <property type="entry name" value="ABC transporter type 1, transmembrane domain"/>
    <property type="match status" value="1"/>
</dbReference>
<evidence type="ECO:0000256" key="12">
    <source>
        <dbReference type="SAM" id="Phobius"/>
    </source>
</evidence>
<dbReference type="SUPFAM" id="SSF52540">
    <property type="entry name" value="P-loop containing nucleoside triphosphate hydrolases"/>
    <property type="match status" value="2"/>
</dbReference>
<evidence type="ECO:0000256" key="6">
    <source>
        <dbReference type="ARBA" id="ARBA00022741"/>
    </source>
</evidence>
<dbReference type="CDD" id="cd18578">
    <property type="entry name" value="ABC_6TM_Pgp_ABCB1_D2_like"/>
    <property type="match status" value="1"/>
</dbReference>
<dbReference type="GO" id="GO:0015421">
    <property type="term" value="F:ABC-type oligopeptide transporter activity"/>
    <property type="evidence" value="ECO:0007669"/>
    <property type="project" value="TreeGrafter"/>
</dbReference>
<feature type="domain" description="ABC transmembrane type-1" evidence="14">
    <location>
        <begin position="59"/>
        <end position="334"/>
    </location>
</feature>
<comment type="caution">
    <text evidence="15">The sequence shown here is derived from an EMBL/GenBank/DDBJ whole genome shotgun (WGS) entry which is preliminary data.</text>
</comment>
<dbReference type="PANTHER" id="PTHR43394:SF16">
    <property type="entry name" value="ABC TRANSPORTER B FAMILY MEMBER 4-LIKE ISOFORM X1"/>
    <property type="match status" value="1"/>
</dbReference>
<dbReference type="CDD" id="cd03249">
    <property type="entry name" value="ABC_MTABC3_MDL1_MDL2"/>
    <property type="match status" value="2"/>
</dbReference>
<dbReference type="GO" id="GO:0005524">
    <property type="term" value="F:ATP binding"/>
    <property type="evidence" value="ECO:0007669"/>
    <property type="project" value="UniProtKB-KW"/>
</dbReference>
<evidence type="ECO:0000256" key="1">
    <source>
        <dbReference type="ARBA" id="ARBA00004651"/>
    </source>
</evidence>
<protein>
    <submittedName>
        <fullName evidence="15">Uncharacterized protein</fullName>
    </submittedName>
</protein>
<dbReference type="FunFam" id="1.20.1560.10:FF:000009">
    <property type="entry name" value="ABC transporter B family member 1"/>
    <property type="match status" value="1"/>
</dbReference>
<feature type="domain" description="ABC transporter" evidence="13">
    <location>
        <begin position="956"/>
        <end position="1193"/>
    </location>
</feature>
<dbReference type="CDD" id="cd18577">
    <property type="entry name" value="ABC_6TM_Pgp_ABCB1_D1_like"/>
    <property type="match status" value="1"/>
</dbReference>
<dbReference type="GO" id="GO:0005886">
    <property type="term" value="C:plasma membrane"/>
    <property type="evidence" value="ECO:0007669"/>
    <property type="project" value="UniProtKB-SubCell"/>
</dbReference>
<keyword evidence="7" id="KW-0067">ATP-binding</keyword>
<evidence type="ECO:0000256" key="3">
    <source>
        <dbReference type="ARBA" id="ARBA00022448"/>
    </source>
</evidence>
<gene>
    <name evidence="15" type="ORF">J5N97_014206</name>
</gene>
<feature type="transmembrane region" description="Helical" evidence="12">
    <location>
        <begin position="633"/>
        <end position="663"/>
    </location>
</feature>
<dbReference type="GO" id="GO:0016887">
    <property type="term" value="F:ATP hydrolysis activity"/>
    <property type="evidence" value="ECO:0007669"/>
    <property type="project" value="InterPro"/>
</dbReference>
<feature type="transmembrane region" description="Helical" evidence="12">
    <location>
        <begin position="55"/>
        <end position="79"/>
    </location>
</feature>
<feature type="transmembrane region" description="Helical" evidence="12">
    <location>
        <begin position="675"/>
        <end position="700"/>
    </location>
</feature>
<reference evidence="15" key="2">
    <citation type="journal article" date="2022" name="Hortic Res">
        <title>The genome of Dioscorea zingiberensis sheds light on the biosynthesis, origin and evolution of the medicinally important diosgenin saponins.</title>
        <authorList>
            <person name="Li Y."/>
            <person name="Tan C."/>
            <person name="Li Z."/>
            <person name="Guo J."/>
            <person name="Li S."/>
            <person name="Chen X."/>
            <person name="Wang C."/>
            <person name="Dai X."/>
            <person name="Yang H."/>
            <person name="Song W."/>
            <person name="Hou L."/>
            <person name="Xu J."/>
            <person name="Tong Z."/>
            <person name="Xu A."/>
            <person name="Yuan X."/>
            <person name="Wang W."/>
            <person name="Yang Q."/>
            <person name="Chen L."/>
            <person name="Sun Z."/>
            <person name="Wang K."/>
            <person name="Pan B."/>
            <person name="Chen J."/>
            <person name="Bao Y."/>
            <person name="Liu F."/>
            <person name="Qi X."/>
            <person name="Gang D.R."/>
            <person name="Wen J."/>
            <person name="Li J."/>
        </authorList>
    </citation>
    <scope>NUCLEOTIDE SEQUENCE</scope>
    <source>
        <strain evidence="15">Dzin_1.0</strain>
    </source>
</reference>
<feature type="transmembrane region" description="Helical" evidence="12">
    <location>
        <begin position="170"/>
        <end position="187"/>
    </location>
</feature>
<keyword evidence="10" id="KW-0325">Glycoprotein</keyword>
<dbReference type="PROSITE" id="PS50929">
    <property type="entry name" value="ABC_TM1F"/>
    <property type="match status" value="2"/>
</dbReference>
<dbReference type="EMBL" id="JAGGNH010000003">
    <property type="protein sequence ID" value="KAJ0978732.1"/>
    <property type="molecule type" value="Genomic_DNA"/>
</dbReference>
<evidence type="ECO:0000313" key="16">
    <source>
        <dbReference type="Proteomes" id="UP001085076"/>
    </source>
</evidence>
<comment type="subcellular location">
    <subcellularLocation>
        <location evidence="1">Cell membrane</location>
        <topology evidence="1">Multi-pass membrane protein</topology>
    </subcellularLocation>
</comment>
<evidence type="ECO:0000259" key="13">
    <source>
        <dbReference type="PROSITE" id="PS50893"/>
    </source>
</evidence>
<dbReference type="InterPro" id="IPR017871">
    <property type="entry name" value="ABC_transporter-like_CS"/>
</dbReference>
<dbReference type="PROSITE" id="PS50893">
    <property type="entry name" value="ABC_TRANSPORTER_2"/>
    <property type="match status" value="2"/>
</dbReference>
<dbReference type="FunFam" id="1.20.1560.10:FF:000025">
    <property type="entry name" value="ABC transporter B family member 9"/>
    <property type="match status" value="1"/>
</dbReference>
<feature type="transmembrane region" description="Helical" evidence="12">
    <location>
        <begin position="778"/>
        <end position="795"/>
    </location>
</feature>
<feature type="compositionally biased region" description="Polar residues" evidence="11">
    <location>
        <begin position="604"/>
        <end position="613"/>
    </location>
</feature>
<keyword evidence="4 12" id="KW-0812">Transmembrane</keyword>
<proteinExistence type="inferred from homology"/>
<dbReference type="GO" id="GO:0010328">
    <property type="term" value="F:auxin influx transmembrane transporter activity"/>
    <property type="evidence" value="ECO:0007669"/>
    <property type="project" value="UniProtKB-ARBA"/>
</dbReference>
<name>A0A9D5CUC4_9LILI</name>
<dbReference type="PANTHER" id="PTHR43394">
    <property type="entry name" value="ATP-DEPENDENT PERMEASE MDL1, MITOCHONDRIAL"/>
    <property type="match status" value="1"/>
</dbReference>
<dbReference type="GO" id="GO:0090374">
    <property type="term" value="P:oligopeptide export from mitochondrion"/>
    <property type="evidence" value="ECO:0007669"/>
    <property type="project" value="TreeGrafter"/>
</dbReference>